<evidence type="ECO:0000256" key="1">
    <source>
        <dbReference type="ARBA" id="ARBA00001954"/>
    </source>
</evidence>
<dbReference type="EMBL" id="CP001804">
    <property type="protein sequence ID" value="ACY18621.1"/>
    <property type="molecule type" value="Genomic_DNA"/>
</dbReference>
<dbReference type="InterPro" id="IPR003819">
    <property type="entry name" value="TauD/TfdA-like"/>
</dbReference>
<sequence>MQNYDFKAETFSEHRYSLAAKGWTLLENFRGQDHVLDALVRFGELLPQFDGNIEHQVKAVPGYDAMRFSKSRNEIGPHTEGPIYPAPPKYLALYCHRQARCGSGHTALADGLDFLHSLTAEERAFCQNYTVSFSTYNDATGYEATDVKFPLETRRDNGQFILRFSHNLFYFGDLHAANESPSEQAASREQKEFSDIVARCTDFFEQQKLRILIPDGALLIWDNHRMLHARSEYADTDRHLTRYWLS</sequence>
<dbReference type="RefSeq" id="WP_012831213.1">
    <property type="nucleotide sequence ID" value="NC_013440.1"/>
</dbReference>
<evidence type="ECO:0000256" key="3">
    <source>
        <dbReference type="ARBA" id="ARBA00023194"/>
    </source>
</evidence>
<keyword evidence="6" id="KW-1185">Reference proteome</keyword>
<dbReference type="STRING" id="502025.Hoch_6146"/>
<accession>D0LLC5</accession>
<dbReference type="SUPFAM" id="SSF51197">
    <property type="entry name" value="Clavaminate synthase-like"/>
    <property type="match status" value="1"/>
</dbReference>
<dbReference type="GO" id="GO:0017000">
    <property type="term" value="P:antibiotic biosynthetic process"/>
    <property type="evidence" value="ECO:0007669"/>
    <property type="project" value="UniProtKB-KW"/>
</dbReference>
<evidence type="ECO:0000259" key="4">
    <source>
        <dbReference type="Pfam" id="PF02668"/>
    </source>
</evidence>
<dbReference type="PANTHER" id="PTHR10696">
    <property type="entry name" value="GAMMA-BUTYROBETAINE HYDROXYLASE-RELATED"/>
    <property type="match status" value="1"/>
</dbReference>
<keyword evidence="3" id="KW-0045">Antibiotic biosynthesis</keyword>
<proteinExistence type="predicted"/>
<reference evidence="5 6" key="1">
    <citation type="journal article" date="2010" name="Stand. Genomic Sci.">
        <title>Complete genome sequence of Haliangium ochraceum type strain (SMP-2).</title>
        <authorList>
            <consortium name="US DOE Joint Genome Institute (JGI-PGF)"/>
            <person name="Ivanova N."/>
            <person name="Daum C."/>
            <person name="Lang E."/>
            <person name="Abt B."/>
            <person name="Kopitz M."/>
            <person name="Saunders E."/>
            <person name="Lapidus A."/>
            <person name="Lucas S."/>
            <person name="Glavina Del Rio T."/>
            <person name="Nolan M."/>
            <person name="Tice H."/>
            <person name="Copeland A."/>
            <person name="Cheng J.F."/>
            <person name="Chen F."/>
            <person name="Bruce D."/>
            <person name="Goodwin L."/>
            <person name="Pitluck S."/>
            <person name="Mavromatis K."/>
            <person name="Pati A."/>
            <person name="Mikhailova N."/>
            <person name="Chen A."/>
            <person name="Palaniappan K."/>
            <person name="Land M."/>
            <person name="Hauser L."/>
            <person name="Chang Y.J."/>
            <person name="Jeffries C.D."/>
            <person name="Detter J.C."/>
            <person name="Brettin T."/>
            <person name="Rohde M."/>
            <person name="Goker M."/>
            <person name="Bristow J."/>
            <person name="Markowitz V."/>
            <person name="Eisen J.A."/>
            <person name="Hugenholtz P."/>
            <person name="Kyrpides N.C."/>
            <person name="Klenk H.P."/>
        </authorList>
    </citation>
    <scope>NUCLEOTIDE SEQUENCE [LARGE SCALE GENOMIC DNA]</scope>
    <source>
        <strain evidence="6">DSM 14365 / CIP 107738 / JCM 11303 / AJ 13395 / SMP-2</strain>
    </source>
</reference>
<dbReference type="AlphaFoldDB" id="D0LLC5"/>
<dbReference type="InterPro" id="IPR042098">
    <property type="entry name" value="TauD-like_sf"/>
</dbReference>
<gene>
    <name evidence="5" type="ordered locus">Hoch_6146</name>
</gene>
<evidence type="ECO:0000256" key="2">
    <source>
        <dbReference type="ARBA" id="ARBA00023002"/>
    </source>
</evidence>
<dbReference type="Pfam" id="PF02668">
    <property type="entry name" value="TauD"/>
    <property type="match status" value="1"/>
</dbReference>
<dbReference type="Proteomes" id="UP000001880">
    <property type="component" value="Chromosome"/>
</dbReference>
<dbReference type="Gene3D" id="3.60.130.10">
    <property type="entry name" value="Clavaminate synthase-like"/>
    <property type="match status" value="1"/>
</dbReference>
<protein>
    <recommendedName>
        <fullName evidence="4">TauD/TfdA-like domain-containing protein</fullName>
    </recommendedName>
</protein>
<dbReference type="eggNOG" id="COG2175">
    <property type="taxonomic scope" value="Bacteria"/>
</dbReference>
<dbReference type="OrthoDB" id="979809at2"/>
<feature type="domain" description="TauD/TfdA-like" evidence="4">
    <location>
        <begin position="8"/>
        <end position="244"/>
    </location>
</feature>
<name>D0LLC5_HALO1</name>
<comment type="cofactor">
    <cofactor evidence="1">
        <name>Fe(2+)</name>
        <dbReference type="ChEBI" id="CHEBI:29033"/>
    </cofactor>
</comment>
<dbReference type="InterPro" id="IPR050411">
    <property type="entry name" value="AlphaKG_dependent_hydroxylases"/>
</dbReference>
<dbReference type="KEGG" id="hoh:Hoch_6146"/>
<dbReference type="GO" id="GO:0016706">
    <property type="term" value="F:2-oxoglutarate-dependent dioxygenase activity"/>
    <property type="evidence" value="ECO:0007669"/>
    <property type="project" value="UniProtKB-ARBA"/>
</dbReference>
<evidence type="ECO:0000313" key="6">
    <source>
        <dbReference type="Proteomes" id="UP000001880"/>
    </source>
</evidence>
<dbReference type="PANTHER" id="PTHR10696:SF56">
    <property type="entry name" value="TAUD_TFDA-LIKE DOMAIN-CONTAINING PROTEIN"/>
    <property type="match status" value="1"/>
</dbReference>
<dbReference type="HOGENOM" id="CLU_1084518_0_0_7"/>
<evidence type="ECO:0000313" key="5">
    <source>
        <dbReference type="EMBL" id="ACY18621.1"/>
    </source>
</evidence>
<organism evidence="5 6">
    <name type="scientific">Haliangium ochraceum (strain DSM 14365 / JCM 11303 / SMP-2)</name>
    <dbReference type="NCBI Taxonomy" id="502025"/>
    <lineage>
        <taxon>Bacteria</taxon>
        <taxon>Pseudomonadati</taxon>
        <taxon>Myxococcota</taxon>
        <taxon>Polyangia</taxon>
        <taxon>Haliangiales</taxon>
        <taxon>Kofleriaceae</taxon>
        <taxon>Haliangium</taxon>
    </lineage>
</organism>
<keyword evidence="2" id="KW-0560">Oxidoreductase</keyword>